<sequence>MILILNLIEKPREYYIVWEPVVIAMGKTRHEALEDLREAAHCGVDTLIDLKLKNIKKED</sequence>
<evidence type="ECO:0000313" key="1">
    <source>
        <dbReference type="EMBL" id="GAG71728.1"/>
    </source>
</evidence>
<organism evidence="1">
    <name type="scientific">marine sediment metagenome</name>
    <dbReference type="NCBI Taxonomy" id="412755"/>
    <lineage>
        <taxon>unclassified sequences</taxon>
        <taxon>metagenomes</taxon>
        <taxon>ecological metagenomes</taxon>
    </lineage>
</organism>
<name>X1AG65_9ZZZZ</name>
<dbReference type="EMBL" id="BART01004520">
    <property type="protein sequence ID" value="GAG71728.1"/>
    <property type="molecule type" value="Genomic_DNA"/>
</dbReference>
<accession>X1AG65</accession>
<reference evidence="1" key="1">
    <citation type="journal article" date="2014" name="Front. Microbiol.">
        <title>High frequency of phylogenetically diverse reductive dehalogenase-homologous genes in deep subseafloor sedimentary metagenomes.</title>
        <authorList>
            <person name="Kawai M."/>
            <person name="Futagami T."/>
            <person name="Toyoda A."/>
            <person name="Takaki Y."/>
            <person name="Nishi S."/>
            <person name="Hori S."/>
            <person name="Arai W."/>
            <person name="Tsubouchi T."/>
            <person name="Morono Y."/>
            <person name="Uchiyama I."/>
            <person name="Ito T."/>
            <person name="Fujiyama A."/>
            <person name="Inagaki F."/>
            <person name="Takami H."/>
        </authorList>
    </citation>
    <scope>NUCLEOTIDE SEQUENCE</scope>
    <source>
        <strain evidence="1">Expedition CK06-06</strain>
    </source>
</reference>
<gene>
    <name evidence="1" type="ORF">S01H4_11278</name>
</gene>
<comment type="caution">
    <text evidence="1">The sequence shown here is derived from an EMBL/GenBank/DDBJ whole genome shotgun (WGS) entry which is preliminary data.</text>
</comment>
<protein>
    <submittedName>
        <fullName evidence="1">Uncharacterized protein</fullName>
    </submittedName>
</protein>
<proteinExistence type="predicted"/>
<dbReference type="AlphaFoldDB" id="X1AG65"/>